<dbReference type="EMBL" id="CP036289">
    <property type="protein sequence ID" value="QDU74237.1"/>
    <property type="molecule type" value="Genomic_DNA"/>
</dbReference>
<keyword evidence="4" id="KW-0479">Metal-binding</keyword>
<comment type="cofactor">
    <cofactor evidence="4">
        <name>Mg(2+)</name>
        <dbReference type="ChEBI" id="CHEBI:18420"/>
    </cofactor>
    <text evidence="4">Binds 1 Mg(2+) ion per subunit.</text>
</comment>
<keyword evidence="3 4" id="KW-0486">Methionine biosynthesis</keyword>
<dbReference type="FunFam" id="3.40.50.1000:FF:000079">
    <property type="entry name" value="Enolase-phosphatase E1"/>
    <property type="match status" value="1"/>
</dbReference>
<dbReference type="AlphaFoldDB" id="A0A518C4T6"/>
<dbReference type="Proteomes" id="UP000318626">
    <property type="component" value="Chromosome"/>
</dbReference>
<evidence type="ECO:0000256" key="2">
    <source>
        <dbReference type="ARBA" id="ARBA00022801"/>
    </source>
</evidence>
<dbReference type="InterPro" id="IPR006439">
    <property type="entry name" value="HAD-SF_hydro_IA"/>
</dbReference>
<dbReference type="SFLD" id="SFLDG01133">
    <property type="entry name" value="C1.5.4:_Enolase-phosphatase_Li"/>
    <property type="match status" value="1"/>
</dbReference>
<dbReference type="SFLD" id="SFLDS00003">
    <property type="entry name" value="Haloacid_Dehalogenase"/>
    <property type="match status" value="1"/>
</dbReference>
<keyword evidence="4" id="KW-0460">Magnesium</keyword>
<dbReference type="InterPro" id="IPR023214">
    <property type="entry name" value="HAD_sf"/>
</dbReference>
<dbReference type="OrthoDB" id="9797416at2"/>
<dbReference type="Pfam" id="PF00702">
    <property type="entry name" value="Hydrolase"/>
    <property type="match status" value="1"/>
</dbReference>
<keyword evidence="1 4" id="KW-0028">Amino-acid biosynthesis</keyword>
<comment type="pathway">
    <text evidence="4">Amino-acid biosynthesis; L-methionine biosynthesis via salvage pathway; L-methionine from S-methyl-5-thio-alpha-D-ribose 1-phosphate: step 4/6.</text>
</comment>
<evidence type="ECO:0000256" key="3">
    <source>
        <dbReference type="ARBA" id="ARBA00023167"/>
    </source>
</evidence>
<dbReference type="GO" id="GO:0043715">
    <property type="term" value="F:2,3-diketo-5-methylthiopentyl-1-phosphate enolase activity"/>
    <property type="evidence" value="ECO:0007669"/>
    <property type="project" value="UniProtKB-UniRule"/>
</dbReference>
<dbReference type="HAMAP" id="MF_01681">
    <property type="entry name" value="Salvage_MtnC"/>
    <property type="match status" value="1"/>
</dbReference>
<comment type="pathway">
    <text evidence="4">Amino-acid biosynthesis; L-methionine biosynthesis via salvage pathway; L-methionine from S-methyl-5-thio-alpha-D-ribose 1-phosphate: step 3/6.</text>
</comment>
<dbReference type="PANTHER" id="PTHR20371:SF1">
    <property type="entry name" value="ENOLASE-PHOSPHATASE E1"/>
    <property type="match status" value="1"/>
</dbReference>
<keyword evidence="2 4" id="KW-0378">Hydrolase</keyword>
<dbReference type="SUPFAM" id="SSF56784">
    <property type="entry name" value="HAD-like"/>
    <property type="match status" value="1"/>
</dbReference>
<dbReference type="UniPathway" id="UPA00904">
    <property type="reaction ID" value="UER00876"/>
</dbReference>
<dbReference type="EC" id="3.1.3.77" evidence="4"/>
<sequence>MAAPAWNVILLDIEGTTSSVSYVFDVMFPYVLRELDNYLKCEWNDPALAPVLDQIAQDAGCEDFATWTADCADEAERRAEVAAEIRRLMDGDIKATGLKALQGMIWKDGFERGELVAQVYDDVPEALEAWTSAGLRVYIYSSGSIGAQKLFFGHSEAGNLLKYFSGHFDTTTGPKKEAKSYDTIAAAVGEAAEKVLFISDIVAELDAAKEIGMDTRLSIRPGNKPVEDGHTHEAITSFAQVSIG</sequence>
<dbReference type="NCBIfam" id="TIGR01549">
    <property type="entry name" value="HAD-SF-IA-v1"/>
    <property type="match status" value="1"/>
</dbReference>
<evidence type="ECO:0000256" key="4">
    <source>
        <dbReference type="HAMAP-Rule" id="MF_01681"/>
    </source>
</evidence>
<dbReference type="NCBIfam" id="TIGR01691">
    <property type="entry name" value="enolase-ppase"/>
    <property type="match status" value="1"/>
</dbReference>
<comment type="catalytic activity">
    <reaction evidence="4">
        <text>5-methylsulfanyl-2,3-dioxopentyl phosphate + H2O = 1,2-dihydroxy-5-(methylsulfanyl)pent-1-en-3-one + phosphate</text>
        <dbReference type="Rhea" id="RHEA:21700"/>
        <dbReference type="ChEBI" id="CHEBI:15377"/>
        <dbReference type="ChEBI" id="CHEBI:43474"/>
        <dbReference type="ChEBI" id="CHEBI:49252"/>
        <dbReference type="ChEBI" id="CHEBI:58828"/>
        <dbReference type="EC" id="3.1.3.77"/>
    </reaction>
</comment>
<evidence type="ECO:0000313" key="5">
    <source>
        <dbReference type="EMBL" id="QDU74237.1"/>
    </source>
</evidence>
<comment type="similarity">
    <text evidence="4">Belongs to the HAD-like hydrolase superfamily. MasA/MtnC family.</text>
</comment>
<comment type="function">
    <text evidence="4">Bifunctional enzyme that catalyzes the enolization of 2,3-diketo-5-methylthiopentyl-1-phosphate (DK-MTP-1-P) into the intermediate 2-hydroxy-3-keto-5-methylthiopentenyl-1-phosphate (HK-MTPenyl-1-P), which is then dephosphorylated to form the acireductone 1,2-dihydroxy-3-keto-5-methylthiopentene (DHK-MTPene).</text>
</comment>
<dbReference type="GO" id="GO:0043874">
    <property type="term" value="F:acireductone synthase activity"/>
    <property type="evidence" value="ECO:0007669"/>
    <property type="project" value="UniProtKB-EC"/>
</dbReference>
<evidence type="ECO:0000256" key="1">
    <source>
        <dbReference type="ARBA" id="ARBA00022605"/>
    </source>
</evidence>
<dbReference type="SFLD" id="SFLDF00044">
    <property type="entry name" value="enolase-phosphatase"/>
    <property type="match status" value="1"/>
</dbReference>
<dbReference type="GO" id="GO:0043716">
    <property type="term" value="F:2-hydroxy-3-keto-5-methylthiopentenyl-1-phosphate phosphatase activity"/>
    <property type="evidence" value="ECO:0007669"/>
    <property type="project" value="UniProtKB-UniRule"/>
</dbReference>
<gene>
    <name evidence="4 5" type="primary">mtnC</name>
    <name evidence="5" type="ORF">Pan97_12420</name>
</gene>
<proteinExistence type="inferred from homology"/>
<reference evidence="6" key="1">
    <citation type="submission" date="2019-02" db="EMBL/GenBank/DDBJ databases">
        <title>Deep-cultivation of Planctomycetes and their phenomic and genomic characterization uncovers novel biology.</title>
        <authorList>
            <person name="Wiegand S."/>
            <person name="Jogler M."/>
            <person name="Boedeker C."/>
            <person name="Pinto D."/>
            <person name="Vollmers J."/>
            <person name="Rivas-Marin E."/>
            <person name="Kohn T."/>
            <person name="Peeters S.H."/>
            <person name="Heuer A."/>
            <person name="Rast P."/>
            <person name="Oberbeckmann S."/>
            <person name="Bunk B."/>
            <person name="Jeske O."/>
            <person name="Meyerdierks A."/>
            <person name="Storesund J.E."/>
            <person name="Kallscheuer N."/>
            <person name="Luecker S."/>
            <person name="Lage O.M."/>
            <person name="Pohl T."/>
            <person name="Merkel B.J."/>
            <person name="Hornburger P."/>
            <person name="Mueller R.-W."/>
            <person name="Bruemmer F."/>
            <person name="Labrenz M."/>
            <person name="Spormann A.M."/>
            <person name="Op den Camp H."/>
            <person name="Overmann J."/>
            <person name="Amann R."/>
            <person name="Jetten M.S.M."/>
            <person name="Mascher T."/>
            <person name="Medema M.H."/>
            <person name="Devos D.P."/>
            <person name="Kaster A.-K."/>
            <person name="Ovreas L."/>
            <person name="Rohde M."/>
            <person name="Galperin M.Y."/>
            <person name="Jogler C."/>
        </authorList>
    </citation>
    <scope>NUCLEOTIDE SEQUENCE [LARGE SCALE GENOMIC DNA]</scope>
    <source>
        <strain evidence="6">Pan97</strain>
    </source>
</reference>
<evidence type="ECO:0000313" key="6">
    <source>
        <dbReference type="Proteomes" id="UP000318626"/>
    </source>
</evidence>
<dbReference type="GO" id="GO:0000287">
    <property type="term" value="F:magnesium ion binding"/>
    <property type="evidence" value="ECO:0007669"/>
    <property type="project" value="UniProtKB-UniRule"/>
</dbReference>
<keyword evidence="6" id="KW-1185">Reference proteome</keyword>
<dbReference type="InterPro" id="IPR036412">
    <property type="entry name" value="HAD-like_sf"/>
</dbReference>
<dbReference type="SFLD" id="SFLDG01129">
    <property type="entry name" value="C1.5:_HAD__Beta-PGM__Phosphata"/>
    <property type="match status" value="1"/>
</dbReference>
<dbReference type="PANTHER" id="PTHR20371">
    <property type="entry name" value="ENOLASE-PHOSPHATASE E1"/>
    <property type="match status" value="1"/>
</dbReference>
<dbReference type="RefSeq" id="WP_144971225.1">
    <property type="nucleotide sequence ID" value="NZ_CP036289.1"/>
</dbReference>
<organism evidence="5 6">
    <name type="scientific">Bremerella volcania</name>
    <dbReference type="NCBI Taxonomy" id="2527984"/>
    <lineage>
        <taxon>Bacteria</taxon>
        <taxon>Pseudomonadati</taxon>
        <taxon>Planctomycetota</taxon>
        <taxon>Planctomycetia</taxon>
        <taxon>Pirellulales</taxon>
        <taxon>Pirellulaceae</taxon>
        <taxon>Bremerella</taxon>
    </lineage>
</organism>
<protein>
    <recommendedName>
        <fullName evidence="4">Enolase-phosphatase E1</fullName>
        <ecNumber evidence="4">3.1.3.77</ecNumber>
    </recommendedName>
    <alternativeName>
        <fullName evidence="4">2,3-diketo-5-methylthio-1-phosphopentane phosphatase</fullName>
    </alternativeName>
</protein>
<dbReference type="Gene3D" id="3.40.50.1000">
    <property type="entry name" value="HAD superfamily/HAD-like"/>
    <property type="match status" value="1"/>
</dbReference>
<comment type="subunit">
    <text evidence="4">Monomer.</text>
</comment>
<dbReference type="CDD" id="cd01629">
    <property type="entry name" value="HAD_EP"/>
    <property type="match status" value="1"/>
</dbReference>
<dbReference type="Gene3D" id="1.10.720.60">
    <property type="match status" value="1"/>
</dbReference>
<accession>A0A518C4T6</accession>
<dbReference type="KEGG" id="bvo:Pan97_12420"/>
<dbReference type="InterPro" id="IPR023943">
    <property type="entry name" value="Enolase-ppase_E1"/>
</dbReference>
<dbReference type="GO" id="GO:0019509">
    <property type="term" value="P:L-methionine salvage from methylthioadenosine"/>
    <property type="evidence" value="ECO:0007669"/>
    <property type="project" value="UniProtKB-UniRule"/>
</dbReference>
<name>A0A518C4T6_9BACT</name>